<dbReference type="RefSeq" id="WP_071389963.1">
    <property type="nucleotide sequence ID" value="NZ_MLQS01000017.1"/>
</dbReference>
<feature type="region of interest" description="Disordered" evidence="1">
    <location>
        <begin position="243"/>
        <end position="294"/>
    </location>
</feature>
<dbReference type="InterPro" id="IPR014256">
    <property type="entry name" value="Spore_VI_D"/>
</dbReference>
<comment type="caution">
    <text evidence="4">The sequence shown here is derived from an EMBL/GenBank/DDBJ whole genome shotgun (WGS) entry which is preliminary data.</text>
</comment>
<dbReference type="EMBL" id="MLQS01000017">
    <property type="protein sequence ID" value="OIJ19833.1"/>
    <property type="molecule type" value="Genomic_DNA"/>
</dbReference>
<accession>A0A1S2M5T8</accession>
<dbReference type="InterPro" id="IPR036779">
    <property type="entry name" value="LysM_dom_sf"/>
</dbReference>
<organism evidence="4 5">
    <name type="scientific">Anaerobacillus alkalidiazotrophicus</name>
    <dbReference type="NCBI Taxonomy" id="472963"/>
    <lineage>
        <taxon>Bacteria</taxon>
        <taxon>Bacillati</taxon>
        <taxon>Bacillota</taxon>
        <taxon>Bacilli</taxon>
        <taxon>Bacillales</taxon>
        <taxon>Bacillaceae</taxon>
        <taxon>Anaerobacillus</taxon>
    </lineage>
</organism>
<proteinExistence type="predicted"/>
<keyword evidence="5" id="KW-1185">Reference proteome</keyword>
<gene>
    <name evidence="4" type="ORF">BKP45_12320</name>
    <name evidence="3" type="ORF">BKP45_18035</name>
</gene>
<evidence type="ECO:0000313" key="5">
    <source>
        <dbReference type="Proteomes" id="UP000180057"/>
    </source>
</evidence>
<dbReference type="CDD" id="cd00118">
    <property type="entry name" value="LysM"/>
    <property type="match status" value="1"/>
</dbReference>
<reference evidence="4 5" key="1">
    <citation type="submission" date="2016-10" db="EMBL/GenBank/DDBJ databases">
        <title>Draft genome sequences of four alkaliphilic bacteria belonging to the Anaerobacillus genus.</title>
        <authorList>
            <person name="Bassil N.M."/>
            <person name="Lloyd J.R."/>
        </authorList>
    </citation>
    <scope>NUCLEOTIDE SEQUENCE [LARGE SCALE GENOMIC DNA]</scope>
    <source>
        <strain evidence="4 5">DSM 22531</strain>
    </source>
</reference>
<name>A0A1S2M5T8_9BACI</name>
<dbReference type="EMBL" id="MLQS01000030">
    <property type="protein sequence ID" value="OIJ18354.1"/>
    <property type="molecule type" value="Genomic_DNA"/>
</dbReference>
<dbReference type="SMART" id="SM00257">
    <property type="entry name" value="LysM"/>
    <property type="match status" value="1"/>
</dbReference>
<protein>
    <submittedName>
        <fullName evidence="4">Stage VI sporulation protein D</fullName>
    </submittedName>
</protein>
<dbReference type="Proteomes" id="UP000180057">
    <property type="component" value="Unassembled WGS sequence"/>
</dbReference>
<feature type="domain" description="LysM" evidence="2">
    <location>
        <begin position="420"/>
        <end position="463"/>
    </location>
</feature>
<dbReference type="InterPro" id="IPR048862">
    <property type="entry name" value="SPOCS_spoVID_N"/>
</dbReference>
<dbReference type="NCBIfam" id="TIGR02907">
    <property type="entry name" value="spore_VI_D"/>
    <property type="match status" value="1"/>
</dbReference>
<evidence type="ECO:0000313" key="3">
    <source>
        <dbReference type="EMBL" id="OIJ18354.1"/>
    </source>
</evidence>
<dbReference type="InterPro" id="IPR018392">
    <property type="entry name" value="LysM"/>
</dbReference>
<feature type="region of interest" description="Disordered" evidence="1">
    <location>
        <begin position="363"/>
        <end position="398"/>
    </location>
</feature>
<sequence length="467" mass="53359">MTQDHSSKLSFSIEESVWLNKGQEVDEIVSLSLDPEITVQENGDYVLIRGGLKLTGEYRSNGNSNSSEKESDSLSDQVAYRSIEEVTLNSDGTGEIKHYFPIDVTIPQERIRSLDEIYVIVESFDYDLPERGCIQLTADIAITGMSSGNAQRDAQYSEESAVDTLNSYYEEETDTKEQDTSLENEERTFHYEAYNQQDTVVPFPSEEVRYEESELEINIEEVSSVENEEEVLEEIEEPVEAILEENDKQEEERTEEDTEEEVLEEVEEPVEAILEENDEQEEERTGEDTEVDIDKVVAEETDEVIEEVEVTNEVTEEVKSPAIAFGVIKERPKQEVVVGENEEPLEEKDQSFSTLKSLAGDRKQVVKNEERHEEAEVEVTEVSLVDEEQEKVETPPREENALYLTKMLSKGEEEEFKKLKMCIIQESETLDTIAARYEITQSALIKVNRLNDAEVQEGQILYIPVPQ</sequence>
<evidence type="ECO:0000313" key="4">
    <source>
        <dbReference type="EMBL" id="OIJ19833.1"/>
    </source>
</evidence>
<dbReference type="OrthoDB" id="2966368at2"/>
<evidence type="ECO:0000259" key="2">
    <source>
        <dbReference type="PROSITE" id="PS51782"/>
    </source>
</evidence>
<dbReference type="Pfam" id="PF20918">
    <property type="entry name" value="SPOCS_spoVID-N"/>
    <property type="match status" value="1"/>
</dbReference>
<dbReference type="SUPFAM" id="SSF54106">
    <property type="entry name" value="LysM domain"/>
    <property type="match status" value="1"/>
</dbReference>
<dbReference type="STRING" id="472963.BKP45_12320"/>
<dbReference type="AlphaFoldDB" id="A0A1S2M5T8"/>
<feature type="compositionally biased region" description="Acidic residues" evidence="1">
    <location>
        <begin position="243"/>
        <end position="291"/>
    </location>
</feature>
<dbReference type="Pfam" id="PF01476">
    <property type="entry name" value="LysM"/>
    <property type="match status" value="1"/>
</dbReference>
<evidence type="ECO:0000256" key="1">
    <source>
        <dbReference type="SAM" id="MobiDB-lite"/>
    </source>
</evidence>
<dbReference type="PROSITE" id="PS51782">
    <property type="entry name" value="LYSM"/>
    <property type="match status" value="1"/>
</dbReference>
<feature type="compositionally biased region" description="Basic and acidic residues" evidence="1">
    <location>
        <begin position="363"/>
        <end position="374"/>
    </location>
</feature>
<feature type="compositionally biased region" description="Acidic residues" evidence="1">
    <location>
        <begin position="375"/>
        <end position="390"/>
    </location>
</feature>
<dbReference type="Gene3D" id="3.10.350.10">
    <property type="entry name" value="LysM domain"/>
    <property type="match status" value="1"/>
</dbReference>